<organism evidence="3 4">
    <name type="scientific">Pseudobutyrivibrio ruminis</name>
    <dbReference type="NCBI Taxonomy" id="46206"/>
    <lineage>
        <taxon>Bacteria</taxon>
        <taxon>Bacillati</taxon>
        <taxon>Bacillota</taxon>
        <taxon>Clostridia</taxon>
        <taxon>Lachnospirales</taxon>
        <taxon>Lachnospiraceae</taxon>
        <taxon>Pseudobutyrivibrio</taxon>
    </lineage>
</organism>
<feature type="region of interest" description="Disordered" evidence="1">
    <location>
        <begin position="30"/>
        <end position="53"/>
    </location>
</feature>
<evidence type="ECO:0000313" key="4">
    <source>
        <dbReference type="Proteomes" id="UP000766246"/>
    </source>
</evidence>
<name>A0A927UFU9_9FIRM</name>
<proteinExistence type="predicted"/>
<dbReference type="SMART" id="SM00710">
    <property type="entry name" value="PbH1"/>
    <property type="match status" value="4"/>
</dbReference>
<feature type="chain" id="PRO_5038888486" description="Dockerin type 1" evidence="2">
    <location>
        <begin position="22"/>
        <end position="506"/>
    </location>
</feature>
<dbReference type="EMBL" id="SVER01000081">
    <property type="protein sequence ID" value="MBE5921057.1"/>
    <property type="molecule type" value="Genomic_DNA"/>
</dbReference>
<dbReference type="PROSITE" id="PS51257">
    <property type="entry name" value="PROKAR_LIPOPROTEIN"/>
    <property type="match status" value="1"/>
</dbReference>
<protein>
    <recommendedName>
        <fullName evidence="5">Dockerin type 1</fullName>
    </recommendedName>
</protein>
<comment type="caution">
    <text evidence="3">The sequence shown here is derived from an EMBL/GenBank/DDBJ whole genome shotgun (WGS) entry which is preliminary data.</text>
</comment>
<evidence type="ECO:0000256" key="1">
    <source>
        <dbReference type="SAM" id="MobiDB-lite"/>
    </source>
</evidence>
<feature type="signal peptide" evidence="2">
    <location>
        <begin position="1"/>
        <end position="21"/>
    </location>
</feature>
<reference evidence="3" key="1">
    <citation type="submission" date="2019-04" db="EMBL/GenBank/DDBJ databases">
        <title>Evolution of Biomass-Degrading Anaerobic Consortia Revealed by Metagenomics.</title>
        <authorList>
            <person name="Peng X."/>
        </authorList>
    </citation>
    <scope>NUCLEOTIDE SEQUENCE</scope>
    <source>
        <strain evidence="3">SIG311</strain>
    </source>
</reference>
<feature type="compositionally biased region" description="Polar residues" evidence="1">
    <location>
        <begin position="39"/>
        <end position="53"/>
    </location>
</feature>
<dbReference type="SUPFAM" id="SSF51126">
    <property type="entry name" value="Pectin lyase-like"/>
    <property type="match status" value="1"/>
</dbReference>
<dbReference type="Proteomes" id="UP000766246">
    <property type="component" value="Unassembled WGS sequence"/>
</dbReference>
<dbReference type="Gene3D" id="2.160.20.20">
    <property type="match status" value="1"/>
</dbReference>
<accession>A0A927UFU9</accession>
<gene>
    <name evidence="3" type="ORF">E7272_14675</name>
</gene>
<keyword evidence="2" id="KW-0732">Signal</keyword>
<feature type="region of interest" description="Disordered" evidence="1">
    <location>
        <begin position="443"/>
        <end position="506"/>
    </location>
</feature>
<dbReference type="InterPro" id="IPR006626">
    <property type="entry name" value="PbH1"/>
</dbReference>
<evidence type="ECO:0008006" key="5">
    <source>
        <dbReference type="Google" id="ProtNLM"/>
    </source>
</evidence>
<dbReference type="InterPro" id="IPR012332">
    <property type="entry name" value="Autotransporter_pectin_lyase_C"/>
</dbReference>
<evidence type="ECO:0000313" key="3">
    <source>
        <dbReference type="EMBL" id="MBE5921057.1"/>
    </source>
</evidence>
<dbReference type="InterPro" id="IPR011050">
    <property type="entry name" value="Pectin_lyase_fold/virulence"/>
</dbReference>
<evidence type="ECO:0000256" key="2">
    <source>
        <dbReference type="SAM" id="SignalP"/>
    </source>
</evidence>
<feature type="compositionally biased region" description="Basic and acidic residues" evidence="1">
    <location>
        <begin position="466"/>
        <end position="479"/>
    </location>
</feature>
<dbReference type="AlphaFoldDB" id="A0A927UFU9"/>
<sequence>MRNKIVTKLLTCTLSAGLILSGCGNTSVSSTTTEVTDSANASESTATIGQTVSGPAREDITVNETIENNEDGEHAIEASGEDASYSNVEVIKTGDSDEGDEADFYGDNAAIFATDGATLGLSEIVVDTNGTHANGVFSYGEGTTVNISDSYITTAGNCSGGLMTTGGGTMNATNLTIETSGNSSAAIRSDRGGGTVTVTGGDYTTSGTGSPVIYSTADITVSNATLTSTASQGVVVEGDNSATLNSVVLNADNNTKNSDKSDYYQAVMIYQSMSGDADEGTASFSLKDSILNNANGDVFFITNTVADINIENSEINNNGDGILLRAAAAGWGNEGSNGGQVNVNVKNQNLEGDMSIDDVSAMNLYLGENATYSGAINTDGDAGDVYVQLTNGATWTLTGDSYITSLSCDSDSINLNGYKLYVNGEEYTEGSESTGEAITLEKATSNGAPDGDMPDGEAPEGAPSGEKPEGEAPNGEKPEGNPPSDMPSGEKPEGNPPSGEKPDNNN</sequence>